<evidence type="ECO:0000313" key="4">
    <source>
        <dbReference type="EMBL" id="KAF4114371.1"/>
    </source>
</evidence>
<dbReference type="PANTHER" id="PTHR45784">
    <property type="entry name" value="C-TYPE LECTIN DOMAIN FAMILY 20 MEMBER A-RELATED"/>
    <property type="match status" value="1"/>
</dbReference>
<dbReference type="InterPro" id="IPR001304">
    <property type="entry name" value="C-type_lectin-like"/>
</dbReference>
<feature type="domain" description="C-type lectin" evidence="3">
    <location>
        <begin position="511"/>
        <end position="623"/>
    </location>
</feature>
<evidence type="ECO:0000313" key="5">
    <source>
        <dbReference type="Proteomes" id="UP000579812"/>
    </source>
</evidence>
<dbReference type="Pfam" id="PF00059">
    <property type="entry name" value="Lectin_C"/>
    <property type="match status" value="8"/>
</dbReference>
<proteinExistence type="predicted"/>
<evidence type="ECO:0000256" key="2">
    <source>
        <dbReference type="SAM" id="SignalP"/>
    </source>
</evidence>
<organism evidence="4 5">
    <name type="scientific">Onychostoma macrolepis</name>
    <dbReference type="NCBI Taxonomy" id="369639"/>
    <lineage>
        <taxon>Eukaryota</taxon>
        <taxon>Metazoa</taxon>
        <taxon>Chordata</taxon>
        <taxon>Craniata</taxon>
        <taxon>Vertebrata</taxon>
        <taxon>Euteleostomi</taxon>
        <taxon>Actinopterygii</taxon>
        <taxon>Neopterygii</taxon>
        <taxon>Teleostei</taxon>
        <taxon>Ostariophysi</taxon>
        <taxon>Cypriniformes</taxon>
        <taxon>Cyprinidae</taxon>
        <taxon>Acrossocheilinae</taxon>
        <taxon>Onychostoma</taxon>
    </lineage>
</organism>
<feature type="domain" description="C-type lectin" evidence="3">
    <location>
        <begin position="139"/>
        <end position="248"/>
    </location>
</feature>
<dbReference type="SMART" id="SM00034">
    <property type="entry name" value="CLECT"/>
    <property type="match status" value="8"/>
</dbReference>
<feature type="domain" description="C-type lectin" evidence="3">
    <location>
        <begin position="742"/>
        <end position="860"/>
    </location>
</feature>
<protein>
    <recommendedName>
        <fullName evidence="3">C-type lectin domain-containing protein</fullName>
    </recommendedName>
</protein>
<dbReference type="InterPro" id="IPR018378">
    <property type="entry name" value="C-type_lectin_CS"/>
</dbReference>
<feature type="chain" id="PRO_5029706624" description="C-type lectin domain-containing protein" evidence="2">
    <location>
        <begin position="17"/>
        <end position="1042"/>
    </location>
</feature>
<feature type="domain" description="C-type lectin" evidence="3">
    <location>
        <begin position="865"/>
        <end position="986"/>
    </location>
</feature>
<reference evidence="4 5" key="1">
    <citation type="submission" date="2020-04" db="EMBL/GenBank/DDBJ databases">
        <title>Chromosome-level genome assembly of a cyprinid fish Onychostoma macrolepis by integration of Nanopore Sequencing, Bionano and Hi-C technology.</title>
        <authorList>
            <person name="Wang D."/>
        </authorList>
    </citation>
    <scope>NUCLEOTIDE SEQUENCE [LARGE SCALE GENOMIC DNA]</scope>
    <source>
        <strain evidence="4">SWU-2019</strain>
        <tissue evidence="4">Muscle</tissue>
    </source>
</reference>
<dbReference type="SUPFAM" id="SSF56436">
    <property type="entry name" value="C-type lectin-like"/>
    <property type="match status" value="8"/>
</dbReference>
<keyword evidence="2" id="KW-0732">Signal</keyword>
<evidence type="ECO:0000256" key="1">
    <source>
        <dbReference type="ARBA" id="ARBA00023157"/>
    </source>
</evidence>
<dbReference type="InterPro" id="IPR016187">
    <property type="entry name" value="CTDL_fold"/>
</dbReference>
<keyword evidence="5" id="KW-1185">Reference proteome</keyword>
<keyword evidence="1" id="KW-1015">Disulfide bond</keyword>
<dbReference type="PROSITE" id="PS50041">
    <property type="entry name" value="C_TYPE_LECTIN_2"/>
    <property type="match status" value="8"/>
</dbReference>
<name>A0A7J6D554_9TELE</name>
<dbReference type="Gene3D" id="3.10.100.10">
    <property type="entry name" value="Mannose-Binding Protein A, subunit A"/>
    <property type="match status" value="8"/>
</dbReference>
<dbReference type="InterPro" id="IPR016186">
    <property type="entry name" value="C-type_lectin-like/link_sf"/>
</dbReference>
<feature type="domain" description="C-type lectin" evidence="3">
    <location>
        <begin position="376"/>
        <end position="498"/>
    </location>
</feature>
<feature type="domain" description="C-type lectin" evidence="3">
    <location>
        <begin position="252"/>
        <end position="371"/>
    </location>
</feature>
<feature type="domain" description="C-type lectin" evidence="3">
    <location>
        <begin position="628"/>
        <end position="738"/>
    </location>
</feature>
<gene>
    <name evidence="4" type="ORF">G5714_004594</name>
</gene>
<dbReference type="AlphaFoldDB" id="A0A7J6D554"/>
<dbReference type="PROSITE" id="PS00615">
    <property type="entry name" value="C_TYPE_LECTIN_1"/>
    <property type="match status" value="1"/>
</dbReference>
<dbReference type="Proteomes" id="UP000579812">
    <property type="component" value="Unassembled WGS sequence"/>
</dbReference>
<dbReference type="EMBL" id="JAAMOB010000004">
    <property type="protein sequence ID" value="KAF4114371.1"/>
    <property type="molecule type" value="Genomic_DNA"/>
</dbReference>
<comment type="caution">
    <text evidence="4">The sequence shown here is derived from an EMBL/GenBank/DDBJ whole genome shotgun (WGS) entry which is preliminary data.</text>
</comment>
<accession>A0A7J6D554</accession>
<feature type="signal peptide" evidence="2">
    <location>
        <begin position="1"/>
        <end position="16"/>
    </location>
</feature>
<feature type="domain" description="C-type lectin" evidence="3">
    <location>
        <begin position="14"/>
        <end position="125"/>
    </location>
</feature>
<dbReference type="PANTHER" id="PTHR45784:SF3">
    <property type="entry name" value="C-TYPE LECTIN DOMAIN FAMILY 4 MEMBER K-LIKE-RELATED"/>
    <property type="match status" value="1"/>
</dbReference>
<sequence>MFSLVLLSGFFTLTHTSQYVFVNESKTWAEAQRYCREKHTDLATIENEQQTLQLLDTVNDVSIDLAWIGLLDDLNSWKWTLEDSDFFKVGEKDFRNWNNEGPGNSGVQSLCVYIRNRIWSTASCSSGFHPTVCYDGRENASETYVFIYESKTWTEAQSYCREHHTDLISIRNETENQKIQYILKYFNYDRVWIGLYRTWSWSDQSNSSFTYWSTRHPDTAGSCTSVSFSDSGSWTDEDCDFAFPFFCHSALASSHQYHFVNESKTWTEAQRYCRQNYTDLATIDDMEEMNRLINTVNGSYSGSAWIGLYGDVNNWRWSLEDNDFYQEGERDFRNWQHEPDNIESNELCVHMDSNGEWFDMLCDYTQRFVCYDGRETATQSFIRIDDRKTWSEARRYCRDHYTDLANVRNQTDNQRILETAGGYGFVWIGLYRNRVWSNSQNTSYQNWRPQIPGLPAQPDNSVNQNYENGYQHCTAVSFRHSGRWTDEICVSSMPFFCYSRTCTQSSCTRQYHFVNESKTWTEAQRYCRQNYTDLATIDNMEEMNRLIKTVRGTFFGSTWIGLHDDLNSWRWSLENAALGGGFKSWFVQKQVSSVGQSRCVYMPFNHGIWGEVTCNNNFRFVCYDGQVNASKSYVLFDQSITWTEAQSYCREHHTDLVSIRNETENYKVQSLIPYSSGIWIGLYRTRSWSDQSNSSFSNWRTGQPDNAGDGEYCTAVSFSDSGSWTDENCNTALPFICYSASASSRQYHFVNESKTWTEAQRYCRQNYTDLATIDDMEEMNRLINTVNGSYSGSAWIGLYDDVNSWRWSLEDNDFYQEGERDFRNFYHEPNTAGNELCVYMDDKGNWFDYSCDNHFRFVCYDGTENSSQKYVWITEGKTWAEAQSYCREKYTDLASVRNETERQQILSIGQFDNVWIGLHRNRLWSDQSSSSFTYWLPSTQGDAAQPDNGRNVQGQHGTQHCTAVSLQHFGQWTDERCFDSLPFFCYSDEYVMGMRVEFTSLETLSESQIEELVIIQLQEQLMRLGLPSNVTMNLRDYRKINH</sequence>
<evidence type="ECO:0000259" key="3">
    <source>
        <dbReference type="PROSITE" id="PS50041"/>
    </source>
</evidence>